<evidence type="ECO:0000313" key="2">
    <source>
        <dbReference type="Proteomes" id="UP000247586"/>
    </source>
</evidence>
<protein>
    <submittedName>
        <fullName evidence="1">Uncharacterized protein</fullName>
    </submittedName>
</protein>
<gene>
    <name evidence="1" type="ORF">DFR87_12550</name>
</gene>
<dbReference type="AlphaFoldDB" id="A0A2U9IWI2"/>
<organism evidence="1 2">
    <name type="scientific">Metallosphaera hakonensis JCM 8857 = DSM 7519</name>
    <dbReference type="NCBI Taxonomy" id="1293036"/>
    <lineage>
        <taxon>Archaea</taxon>
        <taxon>Thermoproteota</taxon>
        <taxon>Thermoprotei</taxon>
        <taxon>Sulfolobales</taxon>
        <taxon>Sulfolobaceae</taxon>
        <taxon>Metallosphaera</taxon>
    </lineage>
</organism>
<accession>A0A2U9IWI2</accession>
<reference evidence="1" key="1">
    <citation type="submission" date="2018-05" db="EMBL/GenBank/DDBJ databases">
        <title>Complete Genome Sequences of Extremely Thermoacidophilic, Metal-Mobilizing Type-Strain Members of the Archaeal Family Sulfolobaceae: Acidianus brierleyi DSM-1651T, Acidianus sulfidivorans DSM-18786T, Metallosphaera hakonensis DSM-7519T, and Metallosphaera prunae DSM-10039T.</title>
        <authorList>
            <person name="Counts J.A."/>
            <person name="Kelly R.M."/>
        </authorList>
    </citation>
    <scope>NUCLEOTIDE SEQUENCE [LARGE SCALE GENOMIC DNA]</scope>
    <source>
        <strain evidence="1">HO1-1</strain>
    </source>
</reference>
<dbReference type="STRING" id="1293036.GCA_001315825_02725"/>
<sequence length="147" mass="15750">MIGKITLIVFITAVASLLFFSSFMPGFSISNSGYLELGPTMAYGSVQYVGPSGNSTTYSLYSLSLNDIYLVSFTNQVQIVVSCPYASVVSISTNGHYVVQGDQVIIQDNLFPYVNIIYNSTHQPQPTILVQMSIGQGSLGVIGVDSA</sequence>
<dbReference type="RefSeq" id="WP_110369644.1">
    <property type="nucleotide sequence ID" value="NZ_CP029287.2"/>
</dbReference>
<proteinExistence type="predicted"/>
<dbReference type="GeneID" id="36836187"/>
<dbReference type="OrthoDB" id="380052at2157"/>
<dbReference type="KEGG" id="mhk:DFR87_12550"/>
<keyword evidence="2" id="KW-1185">Reference proteome</keyword>
<name>A0A2U9IWI2_9CREN</name>
<evidence type="ECO:0000313" key="1">
    <source>
        <dbReference type="EMBL" id="AWS00366.1"/>
    </source>
</evidence>
<dbReference type="EMBL" id="CP029287">
    <property type="protein sequence ID" value="AWS00366.1"/>
    <property type="molecule type" value="Genomic_DNA"/>
</dbReference>
<dbReference type="Proteomes" id="UP000247586">
    <property type="component" value="Chromosome"/>
</dbReference>